<dbReference type="InterPro" id="IPR023298">
    <property type="entry name" value="ATPase_P-typ_TM_dom_sf"/>
</dbReference>
<evidence type="ECO:0000256" key="8">
    <source>
        <dbReference type="ARBA" id="ARBA00049338"/>
    </source>
</evidence>
<keyword evidence="9" id="KW-0479">Metal-binding</keyword>
<dbReference type="GO" id="GO:0046872">
    <property type="term" value="F:metal ion binding"/>
    <property type="evidence" value="ECO:0007669"/>
    <property type="project" value="UniProtKB-KW"/>
</dbReference>
<dbReference type="GO" id="GO:0005524">
    <property type="term" value="F:ATP binding"/>
    <property type="evidence" value="ECO:0007669"/>
    <property type="project" value="UniProtKB-UniRule"/>
</dbReference>
<feature type="transmembrane region" description="Helical" evidence="9">
    <location>
        <begin position="258"/>
        <end position="280"/>
    </location>
</feature>
<dbReference type="EMBL" id="DVNF01000148">
    <property type="protein sequence ID" value="HIU60730.1"/>
    <property type="molecule type" value="Genomic_DNA"/>
</dbReference>
<dbReference type="PRINTS" id="PR00120">
    <property type="entry name" value="HATPASE"/>
</dbReference>
<keyword evidence="6 9" id="KW-0472">Membrane</keyword>
<sequence length="639" mass="68679">MKISLSRKDRKNLIRIIVSLAMFLAIFIADKIVVLGNVFDSPAAWVFPFALYLTVYLIIGYDVLWKAVRNIAHGQVFDENFLMCVATLGAFALAIYRGVSGQEIEGFDEACAVLLFYQVGEWFQSYATGRSRKSIASLMDIRPDYANIVRDDGSVDTVDPSEVAIGDVILINPGEKVPLDGVVVNGQSTLDTKALTGESLPREISEGAEIISGAVNLTSQLKVKVEKQFYDSTVSKILELVENAASQKSRVENFITKFARYYTPAVCVIALLLAVIPGAVTGEWSTWVYRALSFLVVSCPCALVISIPLSFFAGIGAASRYGILIKGSNYLEQFNKANTFVFDKTGTLTKGNFAVTRVYPEEDAEKVLALAAIAEHDSNHPIAVSIVARYGKETETGYTLTNVAGSGVMARKGSKTILCGNEKLMRDNGIDYVRADEVGSVVYVAADGAFIGYIIISDEAKPESAQVIGQLNGMGCRTIMLTGDNPEIAAKVAGELGLTDYKASLLPQDKVAETERLLAQKKPGEVLCFVGDGINDAPVLMRADIGIAMGGVGSDAAIEASDIVLMQDDLKGISLAKKIAKKTMAIVMQNIVFSIAVKVAILILSALGIANMWIAVFGDVGVAVLAILNAMRVNSKYSK</sequence>
<comment type="similarity">
    <text evidence="2 9">Belongs to the cation transport ATPase (P-type) (TC 3.A.3) family. Type IB subfamily.</text>
</comment>
<dbReference type="EC" id="7.2.2.21" evidence="7"/>
<dbReference type="PRINTS" id="PR00119">
    <property type="entry name" value="CATATPASE"/>
</dbReference>
<dbReference type="GO" id="GO:0005886">
    <property type="term" value="C:plasma membrane"/>
    <property type="evidence" value="ECO:0007669"/>
    <property type="project" value="UniProtKB-SubCell"/>
</dbReference>
<evidence type="ECO:0000313" key="11">
    <source>
        <dbReference type="EMBL" id="HIU60730.1"/>
    </source>
</evidence>
<dbReference type="Pfam" id="PF00702">
    <property type="entry name" value="Hydrolase"/>
    <property type="match status" value="1"/>
</dbReference>
<dbReference type="InterPro" id="IPR023214">
    <property type="entry name" value="HAD_sf"/>
</dbReference>
<keyword evidence="5 9" id="KW-1133">Transmembrane helix</keyword>
<dbReference type="NCBIfam" id="TIGR01525">
    <property type="entry name" value="ATPase-IB_hvy"/>
    <property type="match status" value="1"/>
</dbReference>
<dbReference type="GO" id="GO:0008551">
    <property type="term" value="F:P-type cadmium transporter activity"/>
    <property type="evidence" value="ECO:0007669"/>
    <property type="project" value="UniProtKB-EC"/>
</dbReference>
<dbReference type="SUPFAM" id="SSF81653">
    <property type="entry name" value="Calcium ATPase, transduction domain A"/>
    <property type="match status" value="1"/>
</dbReference>
<dbReference type="Gene3D" id="2.70.150.10">
    <property type="entry name" value="Calcium-transporting ATPase, cytoplasmic transduction domain A"/>
    <property type="match status" value="1"/>
</dbReference>
<evidence type="ECO:0000256" key="1">
    <source>
        <dbReference type="ARBA" id="ARBA00004651"/>
    </source>
</evidence>
<accession>A0A9D1MHU9</accession>
<dbReference type="SUPFAM" id="SSF56784">
    <property type="entry name" value="HAD-like"/>
    <property type="match status" value="1"/>
</dbReference>
<organism evidence="11 12">
    <name type="scientific">Candidatus Stercoripulliclostridium merdigallinarum</name>
    <dbReference type="NCBI Taxonomy" id="2840951"/>
    <lineage>
        <taxon>Bacteria</taxon>
        <taxon>Bacillati</taxon>
        <taxon>Bacillota</taxon>
        <taxon>Clostridia</taxon>
        <taxon>Eubacteriales</taxon>
        <taxon>Candidatus Stercoripulliclostridium</taxon>
    </lineage>
</organism>
<proteinExistence type="inferred from homology"/>
<evidence type="ECO:0000256" key="2">
    <source>
        <dbReference type="ARBA" id="ARBA00006024"/>
    </source>
</evidence>
<dbReference type="PANTHER" id="PTHR48085">
    <property type="entry name" value="CADMIUM/ZINC-TRANSPORTING ATPASE HMA2-RELATED"/>
    <property type="match status" value="1"/>
</dbReference>
<comment type="subcellular location">
    <subcellularLocation>
        <location evidence="1">Cell membrane</location>
        <topology evidence="1">Multi-pass membrane protein</topology>
    </subcellularLocation>
</comment>
<dbReference type="InterPro" id="IPR023299">
    <property type="entry name" value="ATPase_P-typ_cyto_dom_N"/>
</dbReference>
<dbReference type="InterPro" id="IPR059000">
    <property type="entry name" value="ATPase_P-type_domA"/>
</dbReference>
<dbReference type="InterPro" id="IPR018303">
    <property type="entry name" value="ATPase_P-typ_P_site"/>
</dbReference>
<dbReference type="Proteomes" id="UP000824094">
    <property type="component" value="Unassembled WGS sequence"/>
</dbReference>
<dbReference type="FunFam" id="2.70.150.10:FF:000002">
    <property type="entry name" value="Copper-transporting ATPase 1, putative"/>
    <property type="match status" value="1"/>
</dbReference>
<evidence type="ECO:0000256" key="5">
    <source>
        <dbReference type="ARBA" id="ARBA00022989"/>
    </source>
</evidence>
<dbReference type="GO" id="GO:0016887">
    <property type="term" value="F:ATP hydrolysis activity"/>
    <property type="evidence" value="ECO:0007669"/>
    <property type="project" value="InterPro"/>
</dbReference>
<evidence type="ECO:0000256" key="3">
    <source>
        <dbReference type="ARBA" id="ARBA00022539"/>
    </source>
</evidence>
<dbReference type="InterPro" id="IPR008250">
    <property type="entry name" value="ATPase_P-typ_transduc_dom_A_sf"/>
</dbReference>
<evidence type="ECO:0000256" key="7">
    <source>
        <dbReference type="ARBA" id="ARBA00039103"/>
    </source>
</evidence>
<dbReference type="PROSITE" id="PS00154">
    <property type="entry name" value="ATPASE_E1_E2"/>
    <property type="match status" value="1"/>
</dbReference>
<evidence type="ECO:0000256" key="9">
    <source>
        <dbReference type="RuleBase" id="RU362081"/>
    </source>
</evidence>
<dbReference type="Pfam" id="PF00122">
    <property type="entry name" value="E1-E2_ATPase"/>
    <property type="match status" value="1"/>
</dbReference>
<evidence type="ECO:0000256" key="4">
    <source>
        <dbReference type="ARBA" id="ARBA00022692"/>
    </source>
</evidence>
<dbReference type="Gene3D" id="3.40.1110.10">
    <property type="entry name" value="Calcium-transporting ATPase, cytoplasmic domain N"/>
    <property type="match status" value="1"/>
</dbReference>
<reference evidence="11" key="2">
    <citation type="journal article" date="2021" name="PeerJ">
        <title>Extensive microbial diversity within the chicken gut microbiome revealed by metagenomics and culture.</title>
        <authorList>
            <person name="Gilroy R."/>
            <person name="Ravi A."/>
            <person name="Getino M."/>
            <person name="Pursley I."/>
            <person name="Horton D.L."/>
            <person name="Alikhan N.F."/>
            <person name="Baker D."/>
            <person name="Gharbi K."/>
            <person name="Hall N."/>
            <person name="Watson M."/>
            <person name="Adriaenssens E.M."/>
            <person name="Foster-Nyarko E."/>
            <person name="Jarju S."/>
            <person name="Secka A."/>
            <person name="Antonio M."/>
            <person name="Oren A."/>
            <person name="Chaudhuri R.R."/>
            <person name="La Ragione R."/>
            <person name="Hildebrand F."/>
            <person name="Pallen M.J."/>
        </authorList>
    </citation>
    <scope>NUCLEOTIDE SEQUENCE</scope>
    <source>
        <strain evidence="11">18911</strain>
    </source>
</reference>
<dbReference type="Gene3D" id="3.40.50.1000">
    <property type="entry name" value="HAD superfamily/HAD-like"/>
    <property type="match status" value="1"/>
</dbReference>
<name>A0A9D1MHU9_9FIRM</name>
<reference evidence="11" key="1">
    <citation type="submission" date="2020-10" db="EMBL/GenBank/DDBJ databases">
        <authorList>
            <person name="Gilroy R."/>
        </authorList>
    </citation>
    <scope>NUCLEOTIDE SEQUENCE</scope>
    <source>
        <strain evidence="11">18911</strain>
    </source>
</reference>
<keyword evidence="3" id="KW-0104">Cadmium</keyword>
<feature type="transmembrane region" description="Helical" evidence="9">
    <location>
        <begin position="613"/>
        <end position="631"/>
    </location>
</feature>
<keyword evidence="9" id="KW-0547">Nucleotide-binding</keyword>
<dbReference type="InterPro" id="IPR051014">
    <property type="entry name" value="Cation_Transport_ATPase_IB"/>
</dbReference>
<feature type="domain" description="P-type ATPase A" evidence="10">
    <location>
        <begin position="143"/>
        <end position="242"/>
    </location>
</feature>
<keyword evidence="4 9" id="KW-0812">Transmembrane</keyword>
<dbReference type="SUPFAM" id="SSF81665">
    <property type="entry name" value="Calcium ATPase, transmembrane domain M"/>
    <property type="match status" value="1"/>
</dbReference>
<keyword evidence="9" id="KW-1003">Cell membrane</keyword>
<keyword evidence="9" id="KW-0067">ATP-binding</keyword>
<protein>
    <recommendedName>
        <fullName evidence="7">Cd(2+)-exporting ATPase</fullName>
        <ecNumber evidence="7">7.2.2.21</ecNumber>
    </recommendedName>
</protein>
<feature type="transmembrane region" description="Helical" evidence="9">
    <location>
        <begin position="587"/>
        <end position="607"/>
    </location>
</feature>
<dbReference type="AlphaFoldDB" id="A0A9D1MHU9"/>
<evidence type="ECO:0000256" key="6">
    <source>
        <dbReference type="ARBA" id="ARBA00023136"/>
    </source>
</evidence>
<dbReference type="InterPro" id="IPR036412">
    <property type="entry name" value="HAD-like_sf"/>
</dbReference>
<dbReference type="InterPro" id="IPR001757">
    <property type="entry name" value="P_typ_ATPase"/>
</dbReference>
<feature type="transmembrane region" description="Helical" evidence="9">
    <location>
        <begin position="45"/>
        <end position="64"/>
    </location>
</feature>
<evidence type="ECO:0000313" key="12">
    <source>
        <dbReference type="Proteomes" id="UP000824094"/>
    </source>
</evidence>
<comment type="caution">
    <text evidence="11">The sequence shown here is derived from an EMBL/GenBank/DDBJ whole genome shotgun (WGS) entry which is preliminary data.</text>
</comment>
<dbReference type="PANTHER" id="PTHR48085:SF5">
    <property type="entry name" value="CADMIUM_ZINC-TRANSPORTING ATPASE HMA4-RELATED"/>
    <property type="match status" value="1"/>
</dbReference>
<gene>
    <name evidence="11" type="primary">cadA</name>
    <name evidence="11" type="ORF">IAB05_05010</name>
</gene>
<comment type="catalytic activity">
    <reaction evidence="8">
        <text>Cd(2+)(in) + ATP + H2O = Cd(2+)(out) + ADP + phosphate + H(+)</text>
        <dbReference type="Rhea" id="RHEA:12132"/>
        <dbReference type="ChEBI" id="CHEBI:15377"/>
        <dbReference type="ChEBI" id="CHEBI:15378"/>
        <dbReference type="ChEBI" id="CHEBI:30616"/>
        <dbReference type="ChEBI" id="CHEBI:43474"/>
        <dbReference type="ChEBI" id="CHEBI:48775"/>
        <dbReference type="ChEBI" id="CHEBI:456216"/>
        <dbReference type="EC" id="7.2.2.21"/>
    </reaction>
</comment>
<feature type="transmembrane region" description="Helical" evidence="9">
    <location>
        <begin position="12"/>
        <end position="33"/>
    </location>
</feature>
<dbReference type="NCBIfam" id="TIGR01512">
    <property type="entry name" value="ATPase-IB2_Cd"/>
    <property type="match status" value="1"/>
</dbReference>
<dbReference type="NCBIfam" id="TIGR01494">
    <property type="entry name" value="ATPase_P-type"/>
    <property type="match status" value="1"/>
</dbReference>
<dbReference type="InterPro" id="IPR027256">
    <property type="entry name" value="P-typ_ATPase_IB"/>
</dbReference>
<evidence type="ECO:0000259" key="10">
    <source>
        <dbReference type="Pfam" id="PF00122"/>
    </source>
</evidence>
<feature type="transmembrane region" description="Helical" evidence="9">
    <location>
        <begin position="292"/>
        <end position="318"/>
    </location>
</feature>